<dbReference type="Proteomes" id="UP000596387">
    <property type="component" value="Chromosome"/>
</dbReference>
<dbReference type="SUPFAM" id="SSF52743">
    <property type="entry name" value="Subtilisin-like"/>
    <property type="match status" value="1"/>
</dbReference>
<sequence>MPSDWTDPRDWTSRDAYLDWTRHLAARRAPLHPVDPEPAPALEPVFVRLLASDTASRQRLMDLVSDPASPLFMDPHEEARLSERLAEGAVEGLPDEYALYRRWRTPDSAHADLFEVLDTGIAVCATRRPAGGVPALPAAEELPEDTPVVALIDDGIGFLNARFCTAGPDGLRTRFRGLWLQSLERFSTDTKRITCGQVLDPAAINALLDRRDEQGSYAALNAGLYGPQTRCETARNATHGTHVLDLAAGADPLDASDPVRGWPLLAVQLPPEAIDDTSGIRFENYMVQGLRWILRQAHALAPTAPVIVNLSLGVTAGPKDGSRFVEHQMAREAAEWERVKGQPVRLVWAFGNTYRGSQVAHHAFPAADRPEARETQIGWRAQPDDETANYLEIRTRNAASTDIEVSVCCPNGVESGFAALAPGQVRTLERNGKALARLYHVRERRFGSGVVSPAHYVLALAPTRGRKAAEPVADPGRWTVGLRYGGAAAAQVVLQVQRDDAMRGAMVQGRQSYLDCETNGVWDAEEMAYTGFAEGGPVRPEGSHSADATVSARQIFSCGAVRVSGRVAARRSAENFRPSRYSAMGAAWSVPGPTAATVADTGSFRPGIRAAGTLSGTVRSFNGTSAAAGRLTRALGMSAARIAENASKAETTPLDDIAEDAVPMVATEEADHARLGKAIVLPGKR</sequence>
<dbReference type="Gene3D" id="3.40.50.200">
    <property type="entry name" value="Peptidase S8/S53 domain"/>
    <property type="match status" value="1"/>
</dbReference>
<reference evidence="1 2" key="1">
    <citation type="submission" date="2019-12" db="EMBL/GenBank/DDBJ databases">
        <title>Complete Genome Sequence of a Quorum-Sensing Bacterium,Rhodobacteraceae bacterium C31, Isolated from a marine microalgae symbiotic bacteria.</title>
        <authorList>
            <person name="Zhang Y."/>
        </authorList>
    </citation>
    <scope>NUCLEOTIDE SEQUENCE [LARGE SCALE GENOMIC DNA]</scope>
    <source>
        <strain evidence="1 2">C31</strain>
    </source>
</reference>
<evidence type="ECO:0000313" key="1">
    <source>
        <dbReference type="EMBL" id="QRF65498.1"/>
    </source>
</evidence>
<protein>
    <recommendedName>
        <fullName evidence="3">Subtilase family protein</fullName>
    </recommendedName>
</protein>
<proteinExistence type="predicted"/>
<dbReference type="Gene3D" id="2.60.120.1290">
    <property type="match status" value="1"/>
</dbReference>
<evidence type="ECO:0000313" key="2">
    <source>
        <dbReference type="Proteomes" id="UP000596387"/>
    </source>
</evidence>
<dbReference type="RefSeq" id="WP_023849770.1">
    <property type="nucleotide sequence ID" value="NZ_CP047166.1"/>
</dbReference>
<evidence type="ECO:0008006" key="3">
    <source>
        <dbReference type="Google" id="ProtNLM"/>
    </source>
</evidence>
<dbReference type="InterPro" id="IPR036852">
    <property type="entry name" value="Peptidase_S8/S53_dom_sf"/>
</dbReference>
<name>A0ABX7F719_9RHOB</name>
<organism evidence="1 2">
    <name type="scientific">Ponticoccus alexandrii</name>
    <dbReference type="NCBI Taxonomy" id="1943633"/>
    <lineage>
        <taxon>Bacteria</taxon>
        <taxon>Pseudomonadati</taxon>
        <taxon>Pseudomonadota</taxon>
        <taxon>Alphaproteobacteria</taxon>
        <taxon>Rhodobacterales</taxon>
        <taxon>Roseobacteraceae</taxon>
        <taxon>Ponticoccus</taxon>
    </lineage>
</organism>
<keyword evidence="2" id="KW-1185">Reference proteome</keyword>
<accession>A0ABX7F719</accession>
<dbReference type="EMBL" id="CP047166">
    <property type="protein sequence ID" value="QRF65498.1"/>
    <property type="molecule type" value="Genomic_DNA"/>
</dbReference>
<gene>
    <name evidence="1" type="ORF">GQA70_03700</name>
</gene>